<dbReference type="AlphaFoldDB" id="F8MGQ5"/>
<sequence>MPLGAYATQRKDIQSDAGLFVSFPWHATYSKYYTILCTLDEIYPEQSQTSRGQIRIANTNNKRY</sequence>
<dbReference type="GeneID" id="20823054"/>
<dbReference type="RefSeq" id="XP_009849704.1">
    <property type="nucleotide sequence ID" value="XM_009851402.1"/>
</dbReference>
<name>F8MGQ5_NEUT8</name>
<dbReference type="VEuPathDB" id="FungiDB:NEUTE1DRAFT_116529"/>
<dbReference type="Proteomes" id="UP000008065">
    <property type="component" value="Unassembled WGS sequence"/>
</dbReference>
<accession>F8MGQ5</accession>
<evidence type="ECO:0000313" key="1">
    <source>
        <dbReference type="EMBL" id="EGO59474.1"/>
    </source>
</evidence>
<proteinExistence type="predicted"/>
<organism evidence="1 2">
    <name type="scientific">Neurospora tetrasperma (strain FGSC 2508 / ATCC MYA-4615 / P0657)</name>
    <dbReference type="NCBI Taxonomy" id="510951"/>
    <lineage>
        <taxon>Eukaryota</taxon>
        <taxon>Fungi</taxon>
        <taxon>Dikarya</taxon>
        <taxon>Ascomycota</taxon>
        <taxon>Pezizomycotina</taxon>
        <taxon>Sordariomycetes</taxon>
        <taxon>Sordariomycetidae</taxon>
        <taxon>Sordariales</taxon>
        <taxon>Sordariaceae</taxon>
        <taxon>Neurospora</taxon>
    </lineage>
</organism>
<gene>
    <name evidence="1" type="ORF">NEUTE1DRAFT_116529</name>
</gene>
<keyword evidence="2" id="KW-1185">Reference proteome</keyword>
<dbReference type="EMBL" id="GL891303">
    <property type="protein sequence ID" value="EGO59474.1"/>
    <property type="molecule type" value="Genomic_DNA"/>
</dbReference>
<reference evidence="2" key="1">
    <citation type="journal article" date="2011" name="Genetics">
        <title>Massive changes in genome architecture accompany the transition to self-fertility in the filamentous fungus Neurospora tetrasperma.</title>
        <authorList>
            <person name="Ellison C.E."/>
            <person name="Stajich J.E."/>
            <person name="Jacobson D.J."/>
            <person name="Natvig D.O."/>
            <person name="Lapidus A."/>
            <person name="Foster B."/>
            <person name="Aerts A."/>
            <person name="Riley R."/>
            <person name="Lindquist E.A."/>
            <person name="Grigoriev I.V."/>
            <person name="Taylor J.W."/>
        </authorList>
    </citation>
    <scope>NUCLEOTIDE SEQUENCE [LARGE SCALE GENOMIC DNA]</scope>
    <source>
        <strain evidence="2">FGSC 2508 / P0657</strain>
    </source>
</reference>
<evidence type="ECO:0000313" key="2">
    <source>
        <dbReference type="Proteomes" id="UP000008065"/>
    </source>
</evidence>
<dbReference type="KEGG" id="nte:NEUTE1DRAFT116529"/>
<protein>
    <submittedName>
        <fullName evidence="1">Uncharacterized protein</fullName>
    </submittedName>
</protein>
<dbReference type="HOGENOM" id="CLU_2868207_0_0_1"/>